<accession>A0A1M7TWM2</accession>
<evidence type="ECO:0008006" key="3">
    <source>
        <dbReference type="Google" id="ProtNLM"/>
    </source>
</evidence>
<dbReference type="AlphaFoldDB" id="A0A1M7TWM2"/>
<dbReference type="Proteomes" id="UP000184010">
    <property type="component" value="Unassembled WGS sequence"/>
</dbReference>
<evidence type="ECO:0000313" key="2">
    <source>
        <dbReference type="Proteomes" id="UP000184010"/>
    </source>
</evidence>
<evidence type="ECO:0000313" key="1">
    <source>
        <dbReference type="EMBL" id="SHN75102.1"/>
    </source>
</evidence>
<dbReference type="EMBL" id="FRDN01000008">
    <property type="protein sequence ID" value="SHN75102.1"/>
    <property type="molecule type" value="Genomic_DNA"/>
</dbReference>
<reference evidence="2" key="1">
    <citation type="submission" date="2016-12" db="EMBL/GenBank/DDBJ databases">
        <authorList>
            <person name="Varghese N."/>
            <person name="Submissions S."/>
        </authorList>
    </citation>
    <scope>NUCLEOTIDE SEQUENCE [LARGE SCALE GENOMIC DNA]</scope>
    <source>
        <strain evidence="2">DSM 11544</strain>
    </source>
</reference>
<name>A0A1M7TWM2_9FIRM</name>
<proteinExistence type="predicted"/>
<gene>
    <name evidence="1" type="ORF">SAMN02745215_02618</name>
</gene>
<keyword evidence="2" id="KW-1185">Reference proteome</keyword>
<sequence>MCFRPPSAGKKVICEACGTPNPEIVKNCIKCKAELKKDTNPPKEEPPK</sequence>
<protein>
    <recommendedName>
        <fullName evidence="3">Zinc-ribbon domain-containing protein</fullName>
    </recommendedName>
</protein>
<organism evidence="1 2">
    <name type="scientific">Desulfitobacterium chlororespirans DSM 11544</name>
    <dbReference type="NCBI Taxonomy" id="1121395"/>
    <lineage>
        <taxon>Bacteria</taxon>
        <taxon>Bacillati</taxon>
        <taxon>Bacillota</taxon>
        <taxon>Clostridia</taxon>
        <taxon>Eubacteriales</taxon>
        <taxon>Desulfitobacteriaceae</taxon>
        <taxon>Desulfitobacterium</taxon>
    </lineage>
</organism>